<dbReference type="SMART" id="SM00530">
    <property type="entry name" value="HTH_XRE"/>
    <property type="match status" value="1"/>
</dbReference>
<evidence type="ECO:0000313" key="2">
    <source>
        <dbReference type="EMBL" id="MFD1984472.1"/>
    </source>
</evidence>
<dbReference type="RefSeq" id="WP_245331287.1">
    <property type="nucleotide sequence ID" value="NZ_JBHUGZ010000012.1"/>
</dbReference>
<accession>A0ABW4UEB9</accession>
<dbReference type="InterPro" id="IPR001387">
    <property type="entry name" value="Cro/C1-type_HTH"/>
</dbReference>
<keyword evidence="3" id="KW-1185">Reference proteome</keyword>
<sequence>MITFKMTSPKEIIEGVATRMKRRRIDANFTQRELASKAGVSYGSLRVFEETGRASFEAVVKLAFALEAEAEFESLFPSRPPKTLEDVVGHPARMRVRKK</sequence>
<dbReference type="PROSITE" id="PS50943">
    <property type="entry name" value="HTH_CROC1"/>
    <property type="match status" value="1"/>
</dbReference>
<proteinExistence type="predicted"/>
<reference evidence="3" key="1">
    <citation type="journal article" date="2019" name="Int. J. Syst. Evol. Microbiol.">
        <title>The Global Catalogue of Microorganisms (GCM) 10K type strain sequencing project: providing services to taxonomists for standard genome sequencing and annotation.</title>
        <authorList>
            <consortium name="The Broad Institute Genomics Platform"/>
            <consortium name="The Broad Institute Genome Sequencing Center for Infectious Disease"/>
            <person name="Wu L."/>
            <person name="Ma J."/>
        </authorList>
    </citation>
    <scope>NUCLEOTIDE SEQUENCE [LARGE SCALE GENOMIC DNA]</scope>
    <source>
        <strain evidence="3">CGMCC 1.16225</strain>
    </source>
</reference>
<comment type="caution">
    <text evidence="2">The sequence shown here is derived from an EMBL/GenBank/DDBJ whole genome shotgun (WGS) entry which is preliminary data.</text>
</comment>
<gene>
    <name evidence="2" type="ORF">ACFSOZ_17830</name>
</gene>
<dbReference type="EMBL" id="JBHUGZ010000012">
    <property type="protein sequence ID" value="MFD1984472.1"/>
    <property type="molecule type" value="Genomic_DNA"/>
</dbReference>
<organism evidence="2 3">
    <name type="scientific">Mesorhizobium newzealandense</name>
    <dbReference type="NCBI Taxonomy" id="1300302"/>
    <lineage>
        <taxon>Bacteria</taxon>
        <taxon>Pseudomonadati</taxon>
        <taxon>Pseudomonadota</taxon>
        <taxon>Alphaproteobacteria</taxon>
        <taxon>Hyphomicrobiales</taxon>
        <taxon>Phyllobacteriaceae</taxon>
        <taxon>Mesorhizobium</taxon>
    </lineage>
</organism>
<evidence type="ECO:0000313" key="3">
    <source>
        <dbReference type="Proteomes" id="UP001597405"/>
    </source>
</evidence>
<feature type="domain" description="HTH cro/C1-type" evidence="1">
    <location>
        <begin position="20"/>
        <end position="72"/>
    </location>
</feature>
<name>A0ABW4UEB9_9HYPH</name>
<dbReference type="Proteomes" id="UP001597405">
    <property type="component" value="Unassembled WGS sequence"/>
</dbReference>
<evidence type="ECO:0000259" key="1">
    <source>
        <dbReference type="PROSITE" id="PS50943"/>
    </source>
</evidence>
<dbReference type="SUPFAM" id="SSF47413">
    <property type="entry name" value="lambda repressor-like DNA-binding domains"/>
    <property type="match status" value="1"/>
</dbReference>
<dbReference type="CDD" id="cd00093">
    <property type="entry name" value="HTH_XRE"/>
    <property type="match status" value="1"/>
</dbReference>
<dbReference type="InterPro" id="IPR010982">
    <property type="entry name" value="Lambda_DNA-bd_dom_sf"/>
</dbReference>
<protein>
    <submittedName>
        <fullName evidence="2">Helix-turn-helix domain-containing protein</fullName>
    </submittedName>
</protein>
<dbReference type="Gene3D" id="1.10.260.40">
    <property type="entry name" value="lambda repressor-like DNA-binding domains"/>
    <property type="match status" value="1"/>
</dbReference>